<keyword evidence="3" id="KW-1185">Reference proteome</keyword>
<evidence type="ECO:0000256" key="1">
    <source>
        <dbReference type="SAM" id="MobiDB-lite"/>
    </source>
</evidence>
<comment type="caution">
    <text evidence="2">The sequence shown here is derived from an EMBL/GenBank/DDBJ whole genome shotgun (WGS) entry which is preliminary data.</text>
</comment>
<gene>
    <name evidence="2" type="ORF">HK097_001243</name>
</gene>
<proteinExistence type="predicted"/>
<dbReference type="Proteomes" id="UP001212841">
    <property type="component" value="Unassembled WGS sequence"/>
</dbReference>
<dbReference type="EMBL" id="JADGJD010000124">
    <property type="protein sequence ID" value="KAJ3054635.1"/>
    <property type="molecule type" value="Genomic_DNA"/>
</dbReference>
<feature type="compositionally biased region" description="Basic and acidic residues" evidence="1">
    <location>
        <begin position="26"/>
        <end position="46"/>
    </location>
</feature>
<feature type="region of interest" description="Disordered" evidence="1">
    <location>
        <begin position="24"/>
        <end position="47"/>
    </location>
</feature>
<evidence type="ECO:0000313" key="3">
    <source>
        <dbReference type="Proteomes" id="UP001212841"/>
    </source>
</evidence>
<protein>
    <submittedName>
        <fullName evidence="2">Uncharacterized protein</fullName>
    </submittedName>
</protein>
<name>A0AAD5SHR1_9FUNG</name>
<reference evidence="2" key="1">
    <citation type="submission" date="2020-05" db="EMBL/GenBank/DDBJ databases">
        <title>Phylogenomic resolution of chytrid fungi.</title>
        <authorList>
            <person name="Stajich J.E."/>
            <person name="Amses K."/>
            <person name="Simmons R."/>
            <person name="Seto K."/>
            <person name="Myers J."/>
            <person name="Bonds A."/>
            <person name="Quandt C.A."/>
            <person name="Barry K."/>
            <person name="Liu P."/>
            <person name="Grigoriev I."/>
            <person name="Longcore J.E."/>
            <person name="James T.Y."/>
        </authorList>
    </citation>
    <scope>NUCLEOTIDE SEQUENCE</scope>
    <source>
        <strain evidence="2">JEL0318</strain>
    </source>
</reference>
<organism evidence="2 3">
    <name type="scientific">Rhizophlyctis rosea</name>
    <dbReference type="NCBI Taxonomy" id="64517"/>
    <lineage>
        <taxon>Eukaryota</taxon>
        <taxon>Fungi</taxon>
        <taxon>Fungi incertae sedis</taxon>
        <taxon>Chytridiomycota</taxon>
        <taxon>Chytridiomycota incertae sedis</taxon>
        <taxon>Chytridiomycetes</taxon>
        <taxon>Rhizophlyctidales</taxon>
        <taxon>Rhizophlyctidaceae</taxon>
        <taxon>Rhizophlyctis</taxon>
    </lineage>
</organism>
<evidence type="ECO:0000313" key="2">
    <source>
        <dbReference type="EMBL" id="KAJ3054635.1"/>
    </source>
</evidence>
<sequence>MSAAEEVAKRHDWAAGLAKIQQLTPRTDEGIHKAKEMNKPAVEQKNERKRKAIIESLFRVRNHKRKRAAASVSTSSNSDDPVQSEVVKAGKSFNILVDFWDRVKGTESARKVDERVKAGMAYNMLVKFGIL</sequence>
<accession>A0AAD5SHR1</accession>
<dbReference type="AlphaFoldDB" id="A0AAD5SHR1"/>